<gene>
    <name evidence="5" type="primary">rplY</name>
    <name evidence="5" type="synonym">ctc</name>
    <name evidence="9" type="ORF">EQU50_04030</name>
</gene>
<evidence type="ECO:0000259" key="7">
    <source>
        <dbReference type="Pfam" id="PF01386"/>
    </source>
</evidence>
<feature type="domain" description="Large ribosomal subunit protein bL25 beta" evidence="8">
    <location>
        <begin position="102"/>
        <end position="187"/>
    </location>
</feature>
<keyword evidence="4 5" id="KW-0687">Ribonucleoprotein</keyword>
<dbReference type="GO" id="GO:0003735">
    <property type="term" value="F:structural constituent of ribosome"/>
    <property type="evidence" value="ECO:0007669"/>
    <property type="project" value="InterPro"/>
</dbReference>
<dbReference type="PANTHER" id="PTHR33284">
    <property type="entry name" value="RIBOSOMAL PROTEIN L25/GLN-TRNA SYNTHETASE, ANTI-CODON-BINDING DOMAIN-CONTAINING PROTEIN"/>
    <property type="match status" value="1"/>
</dbReference>
<comment type="similarity">
    <text evidence="5">Belongs to the bacterial ribosomal protein bL25 family. CTC subfamily.</text>
</comment>
<evidence type="ECO:0000313" key="10">
    <source>
        <dbReference type="Proteomes" id="UP000293550"/>
    </source>
</evidence>
<dbReference type="InterPro" id="IPR037121">
    <property type="entry name" value="Ribosomal_bL25_C"/>
</dbReference>
<evidence type="ECO:0000259" key="8">
    <source>
        <dbReference type="Pfam" id="PF14693"/>
    </source>
</evidence>
<dbReference type="GO" id="GO:0008097">
    <property type="term" value="F:5S rRNA binding"/>
    <property type="evidence" value="ECO:0007669"/>
    <property type="project" value="InterPro"/>
</dbReference>
<comment type="caution">
    <text evidence="9">The sequence shown here is derived from an EMBL/GenBank/DDBJ whole genome shotgun (WGS) entry which is preliminary data.</text>
</comment>
<dbReference type="GO" id="GO:0006412">
    <property type="term" value="P:translation"/>
    <property type="evidence" value="ECO:0007669"/>
    <property type="project" value="UniProtKB-UniRule"/>
</dbReference>
<dbReference type="GO" id="GO:0022625">
    <property type="term" value="C:cytosolic large ribosomal subunit"/>
    <property type="evidence" value="ECO:0007669"/>
    <property type="project" value="TreeGrafter"/>
</dbReference>
<proteinExistence type="inferred from homology"/>
<dbReference type="OrthoDB" id="9806411at2"/>
<accession>A0A4Q7DID3</accession>
<feature type="domain" description="Large ribosomal subunit protein bL25 L25" evidence="7">
    <location>
        <begin position="7"/>
        <end position="94"/>
    </location>
</feature>
<dbReference type="Gene3D" id="2.40.240.10">
    <property type="entry name" value="Ribosomal Protein L25, Chain P"/>
    <property type="match status" value="1"/>
</dbReference>
<dbReference type="Gene3D" id="2.170.120.20">
    <property type="entry name" value="Ribosomal protein L25, beta domain"/>
    <property type="match status" value="1"/>
</dbReference>
<keyword evidence="1 5" id="KW-0699">rRNA-binding</keyword>
<reference evidence="9 10" key="1">
    <citation type="submission" date="2018-10" db="EMBL/GenBank/DDBJ databases">
        <title>An updated phylogeny of the Alphaproteobacteria reveals that the parasitic Rickettsiales and Holosporales have independent origins.</title>
        <authorList>
            <person name="Munoz-Gomez S.A."/>
            <person name="Hess S."/>
            <person name="Burger G."/>
            <person name="Lang B.F."/>
            <person name="Susko E."/>
            <person name="Slamovits C.H."/>
            <person name="Roger A.J."/>
        </authorList>
    </citation>
    <scope>NUCLEOTIDE SEQUENCE [LARGE SCALE GENOMIC DNA]</scope>
    <source>
        <strain evidence="9">HOLO01</strain>
    </source>
</reference>
<evidence type="ECO:0000256" key="3">
    <source>
        <dbReference type="ARBA" id="ARBA00022980"/>
    </source>
</evidence>
<dbReference type="HAMAP" id="MF_01334">
    <property type="entry name" value="Ribosomal_bL25_CTC"/>
    <property type="match status" value="1"/>
</dbReference>
<dbReference type="Pfam" id="PF01386">
    <property type="entry name" value="Ribosomal_L25p"/>
    <property type="match status" value="1"/>
</dbReference>
<dbReference type="CDD" id="cd00495">
    <property type="entry name" value="Ribosomal_L25_TL5_CTC"/>
    <property type="match status" value="1"/>
</dbReference>
<dbReference type="Pfam" id="PF14693">
    <property type="entry name" value="Ribosomal_TL5_C"/>
    <property type="match status" value="1"/>
</dbReference>
<evidence type="ECO:0000256" key="2">
    <source>
        <dbReference type="ARBA" id="ARBA00022884"/>
    </source>
</evidence>
<dbReference type="NCBIfam" id="TIGR00731">
    <property type="entry name" value="bL25_bact_ctc"/>
    <property type="match status" value="1"/>
</dbReference>
<dbReference type="NCBIfam" id="NF004128">
    <property type="entry name" value="PRK05618.1-2"/>
    <property type="match status" value="1"/>
</dbReference>
<evidence type="ECO:0000256" key="5">
    <source>
        <dbReference type="HAMAP-Rule" id="MF_01334"/>
    </source>
</evidence>
<dbReference type="EMBL" id="SCFB01000005">
    <property type="protein sequence ID" value="RZI46110.1"/>
    <property type="molecule type" value="Genomic_DNA"/>
</dbReference>
<dbReference type="InterPro" id="IPR020056">
    <property type="entry name" value="Rbsml_bL25/Gln-tRNA_synth_N"/>
</dbReference>
<dbReference type="InterPro" id="IPR011035">
    <property type="entry name" value="Ribosomal_bL25/Gln-tRNA_synth"/>
</dbReference>
<evidence type="ECO:0000256" key="4">
    <source>
        <dbReference type="ARBA" id="ARBA00023274"/>
    </source>
</evidence>
<dbReference type="NCBIfam" id="NF004612">
    <property type="entry name" value="PRK05943.1"/>
    <property type="match status" value="1"/>
</dbReference>
<dbReference type="InterPro" id="IPR020057">
    <property type="entry name" value="Ribosomal_bL25_b-dom"/>
</dbReference>
<dbReference type="InterPro" id="IPR029751">
    <property type="entry name" value="Ribosomal_L25_dom"/>
</dbReference>
<protein>
    <recommendedName>
        <fullName evidence="5">Large ribosomal subunit protein bL25</fullName>
    </recommendedName>
    <alternativeName>
        <fullName evidence="5">General stress protein CTC</fullName>
    </alternativeName>
</protein>
<sequence length="197" mass="21548">MSNIGALTAMSRGNKGTGPARALRRADMVPGIIYGDRKEPEMIAVNFKALAREHQSSNFFSKVFTLEINGKKQEVIAKDIQLHPVSDAPLHVDFQRINKDSKVNLFLPVTFINEEKSPAMKRGGALNVIIHSLEITCSPHMIPENLVVDLSGVEMHQSILIEHLKLPQGAQAAHPVRDNVLATIVAPSGTTDEEKTA</sequence>
<dbReference type="PANTHER" id="PTHR33284:SF1">
    <property type="entry name" value="RIBOSOMAL PROTEIN L25_GLN-TRNA SYNTHETASE, ANTI-CODON-BINDING DOMAIN-CONTAINING PROTEIN"/>
    <property type="match status" value="1"/>
</dbReference>
<dbReference type="SUPFAM" id="SSF50715">
    <property type="entry name" value="Ribosomal protein L25-like"/>
    <property type="match status" value="1"/>
</dbReference>
<keyword evidence="2 5" id="KW-0694">RNA-binding</keyword>
<comment type="subunit">
    <text evidence="5">Part of the 50S ribosomal subunit; part of the 5S rRNA/L5/L18/L25 subcomplex. Contacts the 5S rRNA. Binds to the 5S rRNA independently of L5 and L18.</text>
</comment>
<organism evidence="9 10">
    <name type="scientific">Candidatus Finniella inopinata</name>
    <dbReference type="NCBI Taxonomy" id="1696036"/>
    <lineage>
        <taxon>Bacteria</taxon>
        <taxon>Pseudomonadati</taxon>
        <taxon>Pseudomonadota</taxon>
        <taxon>Alphaproteobacteria</taxon>
        <taxon>Holosporales</taxon>
        <taxon>Candidatus Paracaedibacteraceae</taxon>
        <taxon>Candidatus Finniella</taxon>
    </lineage>
</organism>
<dbReference type="Proteomes" id="UP000293550">
    <property type="component" value="Unassembled WGS sequence"/>
</dbReference>
<evidence type="ECO:0000256" key="1">
    <source>
        <dbReference type="ARBA" id="ARBA00022730"/>
    </source>
</evidence>
<comment type="function">
    <text evidence="5">This is one of the proteins that binds to the 5S RNA in the ribosome where it forms part of the central protuberance.</text>
</comment>
<dbReference type="AlphaFoldDB" id="A0A4Q7DID3"/>
<keyword evidence="3 5" id="KW-0689">Ribosomal protein</keyword>
<evidence type="ECO:0000256" key="6">
    <source>
        <dbReference type="SAM" id="MobiDB-lite"/>
    </source>
</evidence>
<dbReference type="InterPro" id="IPR001021">
    <property type="entry name" value="Ribosomal_bL25_long"/>
</dbReference>
<evidence type="ECO:0000313" key="9">
    <source>
        <dbReference type="EMBL" id="RZI46110.1"/>
    </source>
</evidence>
<dbReference type="RefSeq" id="WP_130153864.1">
    <property type="nucleotide sequence ID" value="NZ_SCFB01000005.1"/>
</dbReference>
<keyword evidence="10" id="KW-1185">Reference proteome</keyword>
<feature type="region of interest" description="Disordered" evidence="6">
    <location>
        <begin position="1"/>
        <end position="21"/>
    </location>
</feature>
<name>A0A4Q7DID3_9PROT</name>
<dbReference type="InterPro" id="IPR020930">
    <property type="entry name" value="Ribosomal_uL5_bac-type"/>
</dbReference>